<dbReference type="InterPro" id="IPR018303">
    <property type="entry name" value="ATPase_P-typ_P_site"/>
</dbReference>
<dbReference type="EMBL" id="CP053015">
    <property type="protein sequence ID" value="QJQ31046.1"/>
    <property type="molecule type" value="Genomic_DNA"/>
</dbReference>
<dbReference type="NCBIfam" id="TIGR01512">
    <property type="entry name" value="ATPase-IB2_Cd"/>
    <property type="match status" value="1"/>
</dbReference>
<dbReference type="GO" id="GO:0005524">
    <property type="term" value="F:ATP binding"/>
    <property type="evidence" value="ECO:0007669"/>
    <property type="project" value="UniProtKB-UniRule"/>
</dbReference>
<dbReference type="PANTHER" id="PTHR43520">
    <property type="entry name" value="ATP7, ISOFORM B"/>
    <property type="match status" value="1"/>
</dbReference>
<evidence type="ECO:0000256" key="7">
    <source>
        <dbReference type="ARBA" id="ARBA00022723"/>
    </source>
</evidence>
<evidence type="ECO:0000256" key="11">
    <source>
        <dbReference type="ARBA" id="ARBA00022967"/>
    </source>
</evidence>
<evidence type="ECO:0000259" key="16">
    <source>
        <dbReference type="PROSITE" id="PS50846"/>
    </source>
</evidence>
<keyword evidence="5" id="KW-0597">Phosphoprotein</keyword>
<dbReference type="InterPro" id="IPR059000">
    <property type="entry name" value="ATPase_P-type_domA"/>
</dbReference>
<feature type="transmembrane region" description="Helical" evidence="15">
    <location>
        <begin position="694"/>
        <end position="715"/>
    </location>
</feature>
<dbReference type="PROSITE" id="PS50846">
    <property type="entry name" value="HMA_2"/>
    <property type="match status" value="1"/>
</dbReference>
<gene>
    <name evidence="17" type="primary">cadA</name>
    <name evidence="17" type="ORF">GV829_00065</name>
</gene>
<dbReference type="InterPro" id="IPR017969">
    <property type="entry name" value="Heavy-metal-associated_CS"/>
</dbReference>
<dbReference type="NCBIfam" id="TIGR01511">
    <property type="entry name" value="ATPase-IB1_Cu"/>
    <property type="match status" value="1"/>
</dbReference>
<evidence type="ECO:0000256" key="2">
    <source>
        <dbReference type="ARBA" id="ARBA00006024"/>
    </source>
</evidence>
<feature type="transmembrane region" description="Helical" evidence="15">
    <location>
        <begin position="199"/>
        <end position="217"/>
    </location>
</feature>
<dbReference type="GO" id="GO:0043682">
    <property type="term" value="F:P-type divalent copper transporter activity"/>
    <property type="evidence" value="ECO:0007669"/>
    <property type="project" value="TreeGrafter"/>
</dbReference>
<dbReference type="Gene3D" id="3.40.1110.10">
    <property type="entry name" value="Calcium-transporting ATPase, cytoplasmic domain N"/>
    <property type="match status" value="1"/>
</dbReference>
<feature type="transmembrane region" description="Helical" evidence="15">
    <location>
        <begin position="106"/>
        <end position="132"/>
    </location>
</feature>
<evidence type="ECO:0000256" key="6">
    <source>
        <dbReference type="ARBA" id="ARBA00022692"/>
    </source>
</evidence>
<dbReference type="AlphaFoldDB" id="A0A6M4AQS1"/>
<dbReference type="PROSITE" id="PS01047">
    <property type="entry name" value="HMA_1"/>
    <property type="match status" value="1"/>
</dbReference>
<evidence type="ECO:0000256" key="1">
    <source>
        <dbReference type="ARBA" id="ARBA00004651"/>
    </source>
</evidence>
<dbReference type="GO" id="GO:0055070">
    <property type="term" value="P:copper ion homeostasis"/>
    <property type="evidence" value="ECO:0007669"/>
    <property type="project" value="TreeGrafter"/>
</dbReference>
<evidence type="ECO:0000313" key="18">
    <source>
        <dbReference type="Proteomes" id="UP000503018"/>
    </source>
</evidence>
<comment type="similarity">
    <text evidence="2 15">Belongs to the cation transport ATPase (P-type) (TC 3.A.3) family. Type IB subfamily.</text>
</comment>
<keyword evidence="12 15" id="KW-1133">Transmembrane helix</keyword>
<feature type="transmembrane region" description="Helical" evidence="15">
    <location>
        <begin position="175"/>
        <end position="193"/>
    </location>
</feature>
<evidence type="ECO:0000256" key="9">
    <source>
        <dbReference type="ARBA" id="ARBA00022840"/>
    </source>
</evidence>
<feature type="transmembrane region" description="Helical" evidence="15">
    <location>
        <begin position="382"/>
        <end position="404"/>
    </location>
</feature>
<dbReference type="NCBIfam" id="TIGR01525">
    <property type="entry name" value="ATPase-IB_hvy"/>
    <property type="match status" value="1"/>
</dbReference>
<keyword evidence="13" id="KW-0406">Ion transport</keyword>
<comment type="subcellular location">
    <subcellularLocation>
        <location evidence="1">Cell membrane</location>
        <topology evidence="1">Multi-pass membrane protein</topology>
    </subcellularLocation>
</comment>
<dbReference type="SUPFAM" id="SSF81665">
    <property type="entry name" value="Calcium ATPase, transmembrane domain M"/>
    <property type="match status" value="1"/>
</dbReference>
<dbReference type="InterPro" id="IPR036412">
    <property type="entry name" value="HAD-like_sf"/>
</dbReference>
<dbReference type="CDD" id="cd00371">
    <property type="entry name" value="HMA"/>
    <property type="match status" value="1"/>
</dbReference>
<evidence type="ECO:0000256" key="3">
    <source>
        <dbReference type="ARBA" id="ARBA00022448"/>
    </source>
</evidence>
<evidence type="ECO:0000256" key="10">
    <source>
        <dbReference type="ARBA" id="ARBA00022842"/>
    </source>
</evidence>
<keyword evidence="3" id="KW-0813">Transport</keyword>
<evidence type="ECO:0000256" key="13">
    <source>
        <dbReference type="ARBA" id="ARBA00023065"/>
    </source>
</evidence>
<dbReference type="GO" id="GO:0005886">
    <property type="term" value="C:plasma membrane"/>
    <property type="evidence" value="ECO:0007669"/>
    <property type="project" value="UniProtKB-SubCell"/>
</dbReference>
<accession>A0A6M4AQS1</accession>
<dbReference type="Proteomes" id="UP000503018">
    <property type="component" value="Chromosome"/>
</dbReference>
<keyword evidence="6 15" id="KW-0812">Transmembrane</keyword>
<feature type="transmembrane region" description="Helical" evidence="15">
    <location>
        <begin position="355"/>
        <end position="376"/>
    </location>
</feature>
<dbReference type="PROSITE" id="PS00154">
    <property type="entry name" value="ATPASE_E1_E2"/>
    <property type="match status" value="1"/>
</dbReference>
<dbReference type="RefSeq" id="WP_169943257.1">
    <property type="nucleotide sequence ID" value="NZ_CP053015.1"/>
</dbReference>
<dbReference type="Pfam" id="PF00122">
    <property type="entry name" value="E1-E2_ATPase"/>
    <property type="match status" value="1"/>
</dbReference>
<dbReference type="Gene3D" id="2.70.150.10">
    <property type="entry name" value="Calcium-transporting ATPase, cytoplasmic transduction domain A"/>
    <property type="match status" value="1"/>
</dbReference>
<keyword evidence="18" id="KW-1185">Reference proteome</keyword>
<keyword evidence="8 15" id="KW-0547">Nucleotide-binding</keyword>
<feature type="transmembrane region" description="Helical" evidence="15">
    <location>
        <begin position="138"/>
        <end position="155"/>
    </location>
</feature>
<feature type="domain" description="HMA" evidence="16">
    <location>
        <begin position="26"/>
        <end position="91"/>
    </location>
</feature>
<dbReference type="InterPro" id="IPR023299">
    <property type="entry name" value="ATPase_P-typ_cyto_dom_N"/>
</dbReference>
<dbReference type="InterPro" id="IPR027256">
    <property type="entry name" value="P-typ_ATPase_IB"/>
</dbReference>
<dbReference type="InterPro" id="IPR023298">
    <property type="entry name" value="ATPase_P-typ_TM_dom_sf"/>
</dbReference>
<keyword evidence="7 15" id="KW-0479">Metal-binding</keyword>
<dbReference type="InterPro" id="IPR023214">
    <property type="entry name" value="HAD_sf"/>
</dbReference>
<feature type="transmembrane region" description="Helical" evidence="15">
    <location>
        <begin position="672"/>
        <end position="688"/>
    </location>
</feature>
<name>A0A6M4AQS1_9SPHN</name>
<keyword evidence="9 15" id="KW-0067">ATP-binding</keyword>
<organism evidence="17 18">
    <name type="scientific">Sphingomonas lacunae</name>
    <dbReference type="NCBI Taxonomy" id="2698828"/>
    <lineage>
        <taxon>Bacteria</taxon>
        <taxon>Pseudomonadati</taxon>
        <taxon>Pseudomonadota</taxon>
        <taxon>Alphaproteobacteria</taxon>
        <taxon>Sphingomonadales</taxon>
        <taxon>Sphingomonadaceae</taxon>
        <taxon>Sphingomonas</taxon>
    </lineage>
</organism>
<evidence type="ECO:0000256" key="4">
    <source>
        <dbReference type="ARBA" id="ARBA00022475"/>
    </source>
</evidence>
<evidence type="ECO:0000256" key="8">
    <source>
        <dbReference type="ARBA" id="ARBA00022741"/>
    </source>
</evidence>
<dbReference type="InterPro" id="IPR008250">
    <property type="entry name" value="ATPase_P-typ_transduc_dom_A_sf"/>
</dbReference>
<evidence type="ECO:0000256" key="5">
    <source>
        <dbReference type="ARBA" id="ARBA00022553"/>
    </source>
</evidence>
<reference evidence="17 18" key="1">
    <citation type="submission" date="2020-01" db="EMBL/GenBank/DDBJ databases">
        <title>Sphingomonas sp. strain CSW-10.</title>
        <authorList>
            <person name="Chen W.-M."/>
        </authorList>
    </citation>
    <scope>NUCLEOTIDE SEQUENCE [LARGE SCALE GENOMIC DNA]</scope>
    <source>
        <strain evidence="17 18">CSW-10</strain>
    </source>
</reference>
<dbReference type="KEGG" id="slan:GV829_00065"/>
<dbReference type="GO" id="GO:0016887">
    <property type="term" value="F:ATP hydrolysis activity"/>
    <property type="evidence" value="ECO:0007669"/>
    <property type="project" value="InterPro"/>
</dbReference>
<keyword evidence="10" id="KW-0460">Magnesium</keyword>
<keyword evidence="11" id="KW-1278">Translocase</keyword>
<dbReference type="PRINTS" id="PR00119">
    <property type="entry name" value="CATATPASE"/>
</dbReference>
<proteinExistence type="inferred from homology"/>
<keyword evidence="4 15" id="KW-1003">Cell membrane</keyword>
<dbReference type="GO" id="GO:0005507">
    <property type="term" value="F:copper ion binding"/>
    <property type="evidence" value="ECO:0007669"/>
    <property type="project" value="TreeGrafter"/>
</dbReference>
<dbReference type="SUPFAM" id="SSF56784">
    <property type="entry name" value="HAD-like"/>
    <property type="match status" value="1"/>
</dbReference>
<evidence type="ECO:0000256" key="14">
    <source>
        <dbReference type="ARBA" id="ARBA00023136"/>
    </source>
</evidence>
<dbReference type="PANTHER" id="PTHR43520:SF5">
    <property type="entry name" value="CATION-TRANSPORTING P-TYPE ATPASE-RELATED"/>
    <property type="match status" value="1"/>
</dbReference>
<dbReference type="NCBIfam" id="TIGR01494">
    <property type="entry name" value="ATPase_P-type"/>
    <property type="match status" value="1"/>
</dbReference>
<dbReference type="Gene3D" id="3.40.50.1000">
    <property type="entry name" value="HAD superfamily/HAD-like"/>
    <property type="match status" value="1"/>
</dbReference>
<evidence type="ECO:0000256" key="15">
    <source>
        <dbReference type="RuleBase" id="RU362081"/>
    </source>
</evidence>
<dbReference type="Pfam" id="PF00702">
    <property type="entry name" value="Hydrolase"/>
    <property type="match status" value="1"/>
</dbReference>
<dbReference type="SUPFAM" id="SSF81653">
    <property type="entry name" value="Calcium ATPase, transduction domain A"/>
    <property type="match status" value="1"/>
</dbReference>
<evidence type="ECO:0000313" key="17">
    <source>
        <dbReference type="EMBL" id="QJQ31046.1"/>
    </source>
</evidence>
<dbReference type="Pfam" id="PF00403">
    <property type="entry name" value="HMA"/>
    <property type="match status" value="1"/>
</dbReference>
<keyword evidence="14 15" id="KW-0472">Membrane</keyword>
<dbReference type="SUPFAM" id="SSF55008">
    <property type="entry name" value="HMA, heavy metal-associated domain"/>
    <property type="match status" value="1"/>
</dbReference>
<protein>
    <submittedName>
        <fullName evidence="17">Cadmium-translocating P-type ATPase</fullName>
    </submittedName>
</protein>
<evidence type="ECO:0000256" key="12">
    <source>
        <dbReference type="ARBA" id="ARBA00022989"/>
    </source>
</evidence>
<dbReference type="InterPro" id="IPR036163">
    <property type="entry name" value="HMA_dom_sf"/>
</dbReference>
<dbReference type="InterPro" id="IPR006121">
    <property type="entry name" value="HMA_dom"/>
</dbReference>
<dbReference type="Gene3D" id="3.30.70.100">
    <property type="match status" value="1"/>
</dbReference>
<dbReference type="InterPro" id="IPR001757">
    <property type="entry name" value="P_typ_ATPase"/>
</dbReference>
<sequence length="719" mass="73871">MTRVLPLRASDPVISGPGKDGIVACADTRMTVPGMRCAGCIAKLESGLVTQPGIVAARVDFGAKQVRVTHDPALAVPDLVAAFDRIGFTAHPAATLTQEDPEQKRLLAALGVAGFAAMNIMLLSVAVWSGMLPGGRSLFHWLSAAIAVPAVLWAGRPFFTSAWSALKHGRTNMDVPISIGVILATAMSLYETITHGPHAWFDGATMLLFFLLAGRVLDGAMRERARRGAAALMEASAPGAMIVGHDGIARWRDARDILSGDVMLVAAGERLAADGQVSDGESRIDAAILTGESAAAVARPGSTVLAGMLNLDAPLTVEVTAVGEDRTIAGLARAMEDAGQSRSRYVRIADRASRLYAPAVHTLAALTFAGWMVAGAGVHQSLLIAIAVLIITCPCALGLAVPVAQVVASGALMRSGILVKDGSALERLGTADRVLLDKTGTITLGKPMPVSLDGLDARQRGMALALAQASTHPLSRGLAAALVAAGTVPLVASDITETAGQGMRGTIDGVAVELGRPVKAGNDAGLVVELRVASEEPVRIALADRIRPDAKAALDRLATDGFRPLMLSGDSCPAVGAVARELGISAIASARPDEKLAHIERFQANGDHVLMVGDGLNDGPALAAAHVSMAPSSASDVGQQAADMVFMGDSLLALPRAIGAAKATARVVRQNFILAIGYNVLAVPLAMAGHVTPLIAAAAMSISSLIVVGNSLRLAGVAR</sequence>